<feature type="compositionally biased region" description="Polar residues" evidence="1">
    <location>
        <begin position="45"/>
        <end position="63"/>
    </location>
</feature>
<protein>
    <submittedName>
        <fullName evidence="2">Uncharacterized protein</fullName>
    </submittedName>
</protein>
<gene>
    <name evidence="2" type="ORF">AS026_12625</name>
</gene>
<proteinExistence type="predicted"/>
<sequence length="63" mass="6976">MMDYSDREFETLAQAVKSWCQSNGVDPESERGRAATGRAIELFNRNPSLSSKDLQQALTSSPP</sequence>
<comment type="caution">
    <text evidence="2">The sequence shown here is derived from an EMBL/GenBank/DDBJ whole genome shotgun (WGS) entry which is preliminary data.</text>
</comment>
<name>A0A120FIQ8_9HYPH</name>
<evidence type="ECO:0000256" key="1">
    <source>
        <dbReference type="SAM" id="MobiDB-lite"/>
    </source>
</evidence>
<reference evidence="2 3" key="1">
    <citation type="submission" date="2015-11" db="EMBL/GenBank/DDBJ databases">
        <title>Draft Genome Sequence of the Strain BR 10423 (Rhizobium sp.) isolated from nodules of Mimosa pudica.</title>
        <authorList>
            <person name="Barauna A.C."/>
            <person name="Zilli J.E."/>
            <person name="Simoes-Araujo J.L."/>
            <person name="Reis V.M."/>
            <person name="James E.K."/>
            <person name="Reis F.B.Jr."/>
            <person name="Rouws L.F."/>
            <person name="Passos S.R."/>
            <person name="Gois S.R."/>
        </authorList>
    </citation>
    <scope>NUCLEOTIDE SEQUENCE [LARGE SCALE GENOMIC DNA]</scope>
    <source>
        <strain evidence="2 3">BR10423</strain>
    </source>
</reference>
<accession>A0A120FIQ8</accession>
<evidence type="ECO:0000313" key="3">
    <source>
        <dbReference type="Proteomes" id="UP000068164"/>
    </source>
</evidence>
<keyword evidence="3" id="KW-1185">Reference proteome</keyword>
<evidence type="ECO:0000313" key="2">
    <source>
        <dbReference type="EMBL" id="KWV47915.1"/>
    </source>
</evidence>
<organism evidence="2 3">
    <name type="scientific">Rhizobium altiplani</name>
    <dbReference type="NCBI Taxonomy" id="1864509"/>
    <lineage>
        <taxon>Bacteria</taxon>
        <taxon>Pseudomonadati</taxon>
        <taxon>Pseudomonadota</taxon>
        <taxon>Alphaproteobacteria</taxon>
        <taxon>Hyphomicrobiales</taxon>
        <taxon>Rhizobiaceae</taxon>
        <taxon>Rhizobium/Agrobacterium group</taxon>
        <taxon>Rhizobium</taxon>
    </lineage>
</organism>
<dbReference type="Proteomes" id="UP000068164">
    <property type="component" value="Unassembled WGS sequence"/>
</dbReference>
<dbReference type="EMBL" id="LNCD01000101">
    <property type="protein sequence ID" value="KWV47915.1"/>
    <property type="molecule type" value="Genomic_DNA"/>
</dbReference>
<dbReference type="AlphaFoldDB" id="A0A120FIQ8"/>
<feature type="region of interest" description="Disordered" evidence="1">
    <location>
        <begin position="42"/>
        <end position="63"/>
    </location>
</feature>